<organism evidence="1 2">
    <name type="scientific">Pseudolactococcus raffinolactis</name>
    <dbReference type="NCBI Taxonomy" id="1366"/>
    <lineage>
        <taxon>Bacteria</taxon>
        <taxon>Bacillati</taxon>
        <taxon>Bacillota</taxon>
        <taxon>Bacilli</taxon>
        <taxon>Lactobacillales</taxon>
        <taxon>Streptococcaceae</taxon>
        <taxon>Pseudolactococcus</taxon>
    </lineage>
</organism>
<reference evidence="1 2" key="1">
    <citation type="submission" date="2019-12" db="EMBL/GenBank/DDBJ databases">
        <title>Whole genome sequences of Lactococcus raffinolactis strains isolated from sewage.</title>
        <authorList>
            <person name="Ybazeta G."/>
            <person name="Ross M."/>
            <person name="Brabant-Kirwan D."/>
            <person name="Saleh M."/>
            <person name="Dillon J.A."/>
            <person name="Splinter K."/>
            <person name="Nokhbeh R."/>
        </authorList>
    </citation>
    <scope>NUCLEOTIDE SEQUENCE [LARGE SCALE GENOMIC DNA]</scope>
    <source>
        <strain evidence="1 2">Lr_19_5</strain>
    </source>
</reference>
<accession>A0A290PYA9</accession>
<sequence length="138" mass="15640">MSDVIPKVKNAEMLPNNFIMLDFDNGDRRYLPSHFIQQYENALAGDEKVAKGTRRTFAVPPTLTFLGNEFAIQDDGTLMVNDKDCYTREELWRNSVTSFKDVQRVIPDATHWKRNVVIALIIALPLLIIAVAAFLDGL</sequence>
<dbReference type="AlphaFoldDB" id="A0A290PYA9"/>
<dbReference type="Proteomes" id="UP000501945">
    <property type="component" value="Chromosome"/>
</dbReference>
<evidence type="ECO:0000313" key="2">
    <source>
        <dbReference type="Proteomes" id="UP000501945"/>
    </source>
</evidence>
<gene>
    <name evidence="1" type="ORF">GU336_11665</name>
</gene>
<proteinExistence type="predicted"/>
<evidence type="ECO:0000313" key="1">
    <source>
        <dbReference type="EMBL" id="QIW54744.1"/>
    </source>
</evidence>
<dbReference type="RefSeq" id="WP_096039646.1">
    <property type="nucleotide sequence ID" value="NZ_CP023392.1"/>
</dbReference>
<dbReference type="EMBL" id="CP047616">
    <property type="protein sequence ID" value="QIW54744.1"/>
    <property type="molecule type" value="Genomic_DNA"/>
</dbReference>
<protein>
    <submittedName>
        <fullName evidence="1">Uncharacterized protein</fullName>
    </submittedName>
</protein>
<dbReference type="KEGG" id="lrn:CMV25_03890"/>
<name>A0A290PYA9_9LACT</name>